<dbReference type="EMBL" id="OFTC01000033">
    <property type="protein sequence ID" value="SOZ38408.1"/>
    <property type="molecule type" value="Genomic_DNA"/>
</dbReference>
<reference evidence="1 2" key="1">
    <citation type="submission" date="2018-01" db="EMBL/GenBank/DDBJ databases">
        <authorList>
            <person name="Clerissi C."/>
        </authorList>
    </citation>
    <scope>NUCLEOTIDE SEQUENCE [LARGE SCALE GENOMIC DNA]</scope>
    <source>
        <strain evidence="1">Cupriavidus taiwanensis STM 6082</strain>
    </source>
</reference>
<sequence length="72" mass="8122">MFSRIATRRMRRLKNIWLRASARAITAIGTHLRLMISTQSGRIITRTGIRLAMIACCALFAQNSGQNLPKHV</sequence>
<protein>
    <recommendedName>
        <fullName evidence="3">Transposase</fullName>
    </recommendedName>
</protein>
<proteinExistence type="predicted"/>
<accession>A0ABY1V6N8</accession>
<evidence type="ECO:0008006" key="3">
    <source>
        <dbReference type="Google" id="ProtNLM"/>
    </source>
</evidence>
<gene>
    <name evidence="1" type="ORF">CBM2605_B100359</name>
</gene>
<keyword evidence="2" id="KW-1185">Reference proteome</keyword>
<evidence type="ECO:0000313" key="2">
    <source>
        <dbReference type="Proteomes" id="UP000256710"/>
    </source>
</evidence>
<dbReference type="Proteomes" id="UP000256710">
    <property type="component" value="Unassembled WGS sequence"/>
</dbReference>
<name>A0ABY1V6N8_9BURK</name>
<evidence type="ECO:0000313" key="1">
    <source>
        <dbReference type="EMBL" id="SOZ38408.1"/>
    </source>
</evidence>
<organism evidence="1 2">
    <name type="scientific">Cupriavidus neocaledonicus</name>
    <dbReference type="NCBI Taxonomy" id="1040979"/>
    <lineage>
        <taxon>Bacteria</taxon>
        <taxon>Pseudomonadati</taxon>
        <taxon>Pseudomonadota</taxon>
        <taxon>Betaproteobacteria</taxon>
        <taxon>Burkholderiales</taxon>
        <taxon>Burkholderiaceae</taxon>
        <taxon>Cupriavidus</taxon>
    </lineage>
</organism>
<comment type="caution">
    <text evidence="1">The sequence shown here is derived from an EMBL/GenBank/DDBJ whole genome shotgun (WGS) entry which is preliminary data.</text>
</comment>